<organism evidence="2 3">
    <name type="scientific">Prorocentrum cordatum</name>
    <dbReference type="NCBI Taxonomy" id="2364126"/>
    <lineage>
        <taxon>Eukaryota</taxon>
        <taxon>Sar</taxon>
        <taxon>Alveolata</taxon>
        <taxon>Dinophyceae</taxon>
        <taxon>Prorocentrales</taxon>
        <taxon>Prorocentraceae</taxon>
        <taxon>Prorocentrum</taxon>
    </lineage>
</organism>
<evidence type="ECO:0000256" key="1">
    <source>
        <dbReference type="SAM" id="MobiDB-lite"/>
    </source>
</evidence>
<feature type="non-terminal residue" evidence="2">
    <location>
        <position position="1"/>
    </location>
</feature>
<reference evidence="2" key="1">
    <citation type="submission" date="2023-10" db="EMBL/GenBank/DDBJ databases">
        <authorList>
            <person name="Chen Y."/>
            <person name="Shah S."/>
            <person name="Dougan E. K."/>
            <person name="Thang M."/>
            <person name="Chan C."/>
        </authorList>
    </citation>
    <scope>NUCLEOTIDE SEQUENCE [LARGE SCALE GENOMIC DNA]</scope>
</reference>
<feature type="compositionally biased region" description="Low complexity" evidence="1">
    <location>
        <begin position="118"/>
        <end position="131"/>
    </location>
</feature>
<feature type="compositionally biased region" description="Gly residues" evidence="1">
    <location>
        <begin position="132"/>
        <end position="142"/>
    </location>
</feature>
<feature type="compositionally biased region" description="Basic residues" evidence="1">
    <location>
        <begin position="88"/>
        <end position="110"/>
    </location>
</feature>
<evidence type="ECO:0000313" key="3">
    <source>
        <dbReference type="Proteomes" id="UP001189429"/>
    </source>
</evidence>
<dbReference type="Gene3D" id="3.90.228.10">
    <property type="match status" value="1"/>
</dbReference>
<feature type="region of interest" description="Disordered" evidence="1">
    <location>
        <begin position="1"/>
        <end position="158"/>
    </location>
</feature>
<sequence length="1880" mass="198460">GLGPTVHCWRPGPDRPGDRARADGGRGRPAWHAGRRARGAPLHRQAASVRPRAAGRAGPRRAARGRPAEPRRGRRTAHPDTLGGAPGLRRRPGRAGRGGRRGRRGRRRRGGAPGAGARGALAPAAARAVLRGAGGLPGGPRGRAGRPRRGAAAGGHRPAGEVLPLLEAAFGEDLTVELGASGREGRVSACVWRGEEGGVERELRVTLTVCQDGAWTALAAGGAAEILQADGGATTSDELVLNAIFSAWHQLGRVSVWDAFDIARQTFCSGPAAGAPEAAGRSRAAGLWLDSRSGAWFEWRPEGSAMELAFFTLGEVAERATAPPCLRGHLRGHGGFELAGEPQAVLSPELAARFAEKLAGLRLSAAGHRLRSPGLVFHASPSRDALDSILRRGFLLPGDWVEGTPSYQRESHGSRSGVGVYCSPDLDLADCYGGESSEGLAIVALAAFGVCWEPRDRFDEKMEQSRLQWQRLQWFSSSFRTGEVQGGWRKEGRFWAAAGEEQDPRAERLLAHAPDASGLYDGAFHSRWCKNGSHTEIVLASPEQLLPVLLVPYRRRGAQPPSGRELGCMPEQRLECVALRGAPGSDPSALALEEDSEWAIFVDWAAHQGPGYGLGGGADPRAPSVRLCFLLDEAVRSSAFGGLLPSLVQGLSGAVQPAEAAAVWFDAARGVDVGRSVPFSTPEALGAALEEARSARLRAEGAAACGGTGLAQAVRFATDGALRKLSRETERYLASMAEPWHRLQSGDDLVSVRCERPARARVISVERDVFRITGITVGWALHGGQVRVQRAARVEAQDAAELRVAWEDGGMTCFAAAGVRGLRRCRARDVAAETQFLFVVVSGLGPAHMGGPALEALACCVGSCRSQLHGSGARCAWVPVVLGGGAASERLGAYLKAQLSTGTGASGGGGAWWEPVHRCEQPEDLPRVLGVLQEDLLAWSEDGARMGANVSLDQRFVVHGRGFVVDPMEPPRWEVRVRRPRPELESANFMRGTCLIFKGPPPRTLTVDGVAFGVSLVPQRGQAAPARTSAALELGFALEKLAQKLRVAVLGCSEGPLTLGAAAGAAPTRQRLEEWSARLRRWAARLDCLELPPEPAEATATAKAAGASSRREPERAGLPLLWSLPPAQRASYVRRRRGVAHSVQRTTGLAEDALRLQAASEEEPGAAAWLRRVSQMRFGRGILRRAGDAEARTPEAESLEGLRAALGSLQAAAGSSPGAAAWLVSTASGLSARDHAAQAGVALDAGLQDLQSAVYAVGMVGVQIRCVRTEASNVEPWLLIVEHVSHSLADTASAACGLDIGQPLKDEEGAEAPDVAVLLPQGSECALSWFTDSPVYQAYLAVVFARNPVCSLPSQRCALPVLVWVKSAEQMLEESVMASSGPPKSAVGAVGAAWRVHLAAANTVARLAQEGAWCRLARGLAGAADPARLLTEANGGPQSVCEALAALCFAPAAGALWQGAGEAGLRSPQLGRLALALLAEAVSRGCRKLCRSRAPGHAGGGGRSVEQQMLWDALGITDDSVIQPGAGQGGKVGEDCHSDAFDLQRALRRSALFFSPEGKYFAMGRTNCSPQGVVGSLLLRLAAGALGPTVGAAAGPEAAAAVAGRLWRREVSMRAFIEAVLPGTDPPLVQAALYAQGLRYHSARDRAGGVTPLSQPERILRELAREQRRAAHTRALVEQLAAQRAGRRKDARSAQRRARLLEFCAVHRGLPRLFSLAEVEELNAGRPPGDQLELLPTGLLKHHCCFPACPQYLADLRTDKDSDRREEAAAAGGGPGQAAGRRGLFRHPVATHGSLASRHLAPMSWPEAAGEDRYVPLVHAVGAVCAQRAEGAEEFGRALLLQLRQQLHGRPGAASCREAWLEELLAGGLLSDLRRAAGAG</sequence>
<proteinExistence type="predicted"/>
<dbReference type="EMBL" id="CAUYUJ010015203">
    <property type="protein sequence ID" value="CAK0851035.1"/>
    <property type="molecule type" value="Genomic_DNA"/>
</dbReference>
<keyword evidence="3" id="KW-1185">Reference proteome</keyword>
<dbReference type="Proteomes" id="UP001189429">
    <property type="component" value="Unassembled WGS sequence"/>
</dbReference>
<comment type="caution">
    <text evidence="2">The sequence shown here is derived from an EMBL/GenBank/DDBJ whole genome shotgun (WGS) entry which is preliminary data.</text>
</comment>
<protein>
    <recommendedName>
        <fullName evidence="4">Poly [ADP-ribose] polymerase</fullName>
    </recommendedName>
</protein>
<name>A0ABN9TXM7_9DINO</name>
<evidence type="ECO:0008006" key="4">
    <source>
        <dbReference type="Google" id="ProtNLM"/>
    </source>
</evidence>
<evidence type="ECO:0000313" key="2">
    <source>
        <dbReference type="EMBL" id="CAK0851035.1"/>
    </source>
</evidence>
<feature type="region of interest" description="Disordered" evidence="1">
    <location>
        <begin position="1760"/>
        <end position="1782"/>
    </location>
</feature>
<feature type="compositionally biased region" description="Basic and acidic residues" evidence="1">
    <location>
        <begin position="12"/>
        <end position="26"/>
    </location>
</feature>
<gene>
    <name evidence="2" type="ORF">PCOR1329_LOCUS43299</name>
</gene>
<accession>A0ABN9TXM7</accession>